<evidence type="ECO:0000313" key="2">
    <source>
        <dbReference type="EMBL" id="QHT31360.1"/>
    </source>
</evidence>
<feature type="transmembrane region" description="Helical" evidence="1">
    <location>
        <begin position="96"/>
        <end position="117"/>
    </location>
</feature>
<dbReference type="AlphaFoldDB" id="A0A6C0ESV1"/>
<dbReference type="EMBL" id="MN738918">
    <property type="protein sequence ID" value="QHT31360.1"/>
    <property type="molecule type" value="Genomic_DNA"/>
</dbReference>
<protein>
    <submittedName>
        <fullName evidence="2">Uncharacterized protein</fullName>
    </submittedName>
</protein>
<organism evidence="2">
    <name type="scientific">viral metagenome</name>
    <dbReference type="NCBI Taxonomy" id="1070528"/>
    <lineage>
        <taxon>unclassified sequences</taxon>
        <taxon>metagenomes</taxon>
        <taxon>organismal metagenomes</taxon>
    </lineage>
</organism>
<accession>A0A6C0ESV1</accession>
<feature type="transmembrane region" description="Helical" evidence="1">
    <location>
        <begin position="33"/>
        <end position="53"/>
    </location>
</feature>
<keyword evidence="1" id="KW-1133">Transmembrane helix</keyword>
<keyword evidence="1" id="KW-0472">Membrane</keyword>
<sequence>MNTLQKRFLLFLIGCIGTRTLFVYISKNIDIKYLPILGYFAILPAIGFAYIFLSGSRKTGAEVFGEKIWWNNLRPIHAILYGLFAYNAINKNPRSWIFLLIDVVLGLVSFLIHHYLVGNFSKVFTLH</sequence>
<reference evidence="2" key="1">
    <citation type="journal article" date="2020" name="Nature">
        <title>Giant virus diversity and host interactions through global metagenomics.</title>
        <authorList>
            <person name="Schulz F."/>
            <person name="Roux S."/>
            <person name="Paez-Espino D."/>
            <person name="Jungbluth S."/>
            <person name="Walsh D.A."/>
            <person name="Denef V.J."/>
            <person name="McMahon K.D."/>
            <person name="Konstantinidis K.T."/>
            <person name="Eloe-Fadrosh E.A."/>
            <person name="Kyrpides N.C."/>
            <person name="Woyke T."/>
        </authorList>
    </citation>
    <scope>NUCLEOTIDE SEQUENCE</scope>
    <source>
        <strain evidence="2">GVMAG-M-3300009155-2</strain>
    </source>
</reference>
<proteinExistence type="predicted"/>
<evidence type="ECO:0000256" key="1">
    <source>
        <dbReference type="SAM" id="Phobius"/>
    </source>
</evidence>
<feature type="transmembrane region" description="Helical" evidence="1">
    <location>
        <begin position="6"/>
        <end position="26"/>
    </location>
</feature>
<keyword evidence="1" id="KW-0812">Transmembrane</keyword>
<name>A0A6C0ESV1_9ZZZZ</name>